<dbReference type="EMBL" id="DONK01000255">
    <property type="protein sequence ID" value="HBU52820.1"/>
    <property type="molecule type" value="Genomic_DNA"/>
</dbReference>
<comment type="caution">
    <text evidence="3">The sequence shown here is derived from an EMBL/GenBank/DDBJ whole genome shotgun (WGS) entry which is preliminary data.</text>
</comment>
<feature type="domain" description="HTH LytTR-type" evidence="2">
    <location>
        <begin position="152"/>
        <end position="245"/>
    </location>
</feature>
<sequence>MIALVFLQSVSQATKLVNLLCHLDVFDTIYHAENEQDCSALLQRNPNALSFLTVGFASLCPPSSCWVAVGETTSDALTAFHYSAQGFIHAPFDEKQLECVIQRLTLHCEKAHNRRQYQRLVKGLCIQYGVNEHALLATLRRQHALIKAPGIVSVKAQDGWCCLQPQDIKWIEACGDYMEIHTLDRRLLVRSTLCQLMQKLGHEYYIRCNRSVAVNLDFVDKIDKVGSQLHVILDDGQRFKMSRRYQTPQWHPTKAASMLAELQ</sequence>
<dbReference type="SMART" id="SM00850">
    <property type="entry name" value="LytTR"/>
    <property type="match status" value="1"/>
</dbReference>
<dbReference type="Pfam" id="PF04397">
    <property type="entry name" value="LytTR"/>
    <property type="match status" value="1"/>
</dbReference>
<evidence type="ECO:0000313" key="4">
    <source>
        <dbReference type="Proteomes" id="UP000264779"/>
    </source>
</evidence>
<organism evidence="3 4">
    <name type="scientific">Alteromonas australica</name>
    <dbReference type="NCBI Taxonomy" id="589873"/>
    <lineage>
        <taxon>Bacteria</taxon>
        <taxon>Pseudomonadati</taxon>
        <taxon>Pseudomonadota</taxon>
        <taxon>Gammaproteobacteria</taxon>
        <taxon>Alteromonadales</taxon>
        <taxon>Alteromonadaceae</taxon>
        <taxon>Alteromonas/Salinimonas group</taxon>
        <taxon>Alteromonas</taxon>
    </lineage>
</organism>
<dbReference type="PANTHER" id="PTHR37299">
    <property type="entry name" value="TRANSCRIPTIONAL REGULATOR-RELATED"/>
    <property type="match status" value="1"/>
</dbReference>
<evidence type="ECO:0000313" key="3">
    <source>
        <dbReference type="EMBL" id="HBU52820.1"/>
    </source>
</evidence>
<gene>
    <name evidence="3" type="ORF">DEB45_16325</name>
</gene>
<protein>
    <submittedName>
        <fullName evidence="3">Transcriptional regulator</fullName>
    </submittedName>
</protein>
<evidence type="ECO:0000259" key="2">
    <source>
        <dbReference type="PROSITE" id="PS50930"/>
    </source>
</evidence>
<keyword evidence="1" id="KW-0902">Two-component regulatory system</keyword>
<dbReference type="GO" id="GO:0003677">
    <property type="term" value="F:DNA binding"/>
    <property type="evidence" value="ECO:0007669"/>
    <property type="project" value="InterPro"/>
</dbReference>
<dbReference type="InterPro" id="IPR007492">
    <property type="entry name" value="LytTR_DNA-bd_dom"/>
</dbReference>
<dbReference type="AlphaFoldDB" id="A0A358E335"/>
<dbReference type="Gene3D" id="2.40.50.1020">
    <property type="entry name" value="LytTr DNA-binding domain"/>
    <property type="match status" value="1"/>
</dbReference>
<evidence type="ECO:0000256" key="1">
    <source>
        <dbReference type="ARBA" id="ARBA00023012"/>
    </source>
</evidence>
<dbReference type="GO" id="GO:0000156">
    <property type="term" value="F:phosphorelay response regulator activity"/>
    <property type="evidence" value="ECO:0007669"/>
    <property type="project" value="InterPro"/>
</dbReference>
<accession>A0A358E335</accession>
<proteinExistence type="predicted"/>
<dbReference type="Proteomes" id="UP000264779">
    <property type="component" value="Unassembled WGS sequence"/>
</dbReference>
<dbReference type="InterPro" id="IPR046947">
    <property type="entry name" value="LytR-like"/>
</dbReference>
<dbReference type="RefSeq" id="WP_272963954.1">
    <property type="nucleotide sequence ID" value="NZ_CALBIY010000066.1"/>
</dbReference>
<name>A0A358E335_9ALTE</name>
<dbReference type="PANTHER" id="PTHR37299:SF1">
    <property type="entry name" value="STAGE 0 SPORULATION PROTEIN A HOMOLOG"/>
    <property type="match status" value="1"/>
</dbReference>
<dbReference type="PROSITE" id="PS50930">
    <property type="entry name" value="HTH_LYTTR"/>
    <property type="match status" value="1"/>
</dbReference>
<reference evidence="3 4" key="1">
    <citation type="journal article" date="2018" name="Nat. Biotechnol.">
        <title>A standardized bacterial taxonomy based on genome phylogeny substantially revises the tree of life.</title>
        <authorList>
            <person name="Parks D.H."/>
            <person name="Chuvochina M."/>
            <person name="Waite D.W."/>
            <person name="Rinke C."/>
            <person name="Skarshewski A."/>
            <person name="Chaumeil P.A."/>
            <person name="Hugenholtz P."/>
        </authorList>
    </citation>
    <scope>NUCLEOTIDE SEQUENCE [LARGE SCALE GENOMIC DNA]</scope>
    <source>
        <strain evidence="3">UBA11621</strain>
    </source>
</reference>